<dbReference type="PROSITE" id="PS50035">
    <property type="entry name" value="PLD"/>
    <property type="match status" value="2"/>
</dbReference>
<evidence type="ECO:0000256" key="5">
    <source>
        <dbReference type="ARBA" id="ARBA00022737"/>
    </source>
</evidence>
<protein>
    <recommendedName>
        <fullName evidence="3">Phospholipase D</fullName>
    </recommendedName>
    <alternativeName>
        <fullName evidence="8">Choline phosphatase</fullName>
    </alternativeName>
</protein>
<dbReference type="InterPro" id="IPR015679">
    <property type="entry name" value="PLipase_D_fam"/>
</dbReference>
<proteinExistence type="predicted"/>
<keyword evidence="11" id="KW-1185">Reference proteome</keyword>
<dbReference type="Proteomes" id="UP000244880">
    <property type="component" value="Unassembled WGS sequence"/>
</dbReference>
<name>A0A2R8B956_9RHOB</name>
<dbReference type="PANTHER" id="PTHR18896:SF60">
    <property type="entry name" value="PHOSPHOLIPASE D"/>
    <property type="match status" value="1"/>
</dbReference>
<evidence type="ECO:0000256" key="4">
    <source>
        <dbReference type="ARBA" id="ARBA00022525"/>
    </source>
</evidence>
<feature type="domain" description="PLD phosphodiesterase" evidence="9">
    <location>
        <begin position="181"/>
        <end position="208"/>
    </location>
</feature>
<evidence type="ECO:0000256" key="3">
    <source>
        <dbReference type="ARBA" id="ARBA00018392"/>
    </source>
</evidence>
<dbReference type="Pfam" id="PF13091">
    <property type="entry name" value="PLDc_2"/>
    <property type="match status" value="1"/>
</dbReference>
<gene>
    <name evidence="10" type="primary">clsB</name>
    <name evidence="10" type="ORF">ASD8599_00305</name>
</gene>
<comment type="subcellular location">
    <subcellularLocation>
        <location evidence="2">Secreted</location>
    </subcellularLocation>
</comment>
<feature type="domain" description="PLD phosphodiesterase" evidence="9">
    <location>
        <begin position="392"/>
        <end position="419"/>
    </location>
</feature>
<dbReference type="GO" id="GO:0005576">
    <property type="term" value="C:extracellular region"/>
    <property type="evidence" value="ECO:0007669"/>
    <property type="project" value="UniProtKB-SubCell"/>
</dbReference>
<dbReference type="GO" id="GO:0005886">
    <property type="term" value="C:plasma membrane"/>
    <property type="evidence" value="ECO:0007669"/>
    <property type="project" value="TreeGrafter"/>
</dbReference>
<dbReference type="AlphaFoldDB" id="A0A2R8B956"/>
<dbReference type="PANTHER" id="PTHR18896">
    <property type="entry name" value="PHOSPHOLIPASE D"/>
    <property type="match status" value="1"/>
</dbReference>
<reference evidence="10 11" key="1">
    <citation type="submission" date="2018-03" db="EMBL/GenBank/DDBJ databases">
        <authorList>
            <person name="Keele B.F."/>
        </authorList>
    </citation>
    <scope>NUCLEOTIDE SEQUENCE [LARGE SCALE GENOMIC DNA]</scope>
    <source>
        <strain evidence="10 11">CECT 8599</strain>
    </source>
</reference>
<keyword evidence="10" id="KW-0808">Transferase</keyword>
<dbReference type="GO" id="GO:0004630">
    <property type="term" value="F:phospholipase D activity"/>
    <property type="evidence" value="ECO:0007669"/>
    <property type="project" value="TreeGrafter"/>
</dbReference>
<keyword evidence="7" id="KW-0443">Lipid metabolism</keyword>
<sequence>MKRRFDILITASEAFPAFETEFMNARHEIIASFRIFDPETPLRSERAKVIGKTWADLITATLNRGVRITLTISDFDPVVAPRSHIYTWACVRRLNTAARASDNPAFFKATASMHPARVGLLPRLLLWPRLVGQLQESLDKAKDELNAELQGDERAAPRLLPLAKRKNGKWKARLFPPPPLHPATHHQKIAVFDRTNLYVGGLDLNDHRYDTVQHDRAAKDTWHDVQMIVDGPVAQEAAEHLESFNAVTQGFRAQPTKYLLRTLSQRRRFALPFLSPRKNVQELAEIHLSEISKSTRLIYLESQFLRDRKLAKHLAKQAKRAPDLRVIIVLPVAPEEAAFDDTPGSDVAFGDYLQTKCIQIMRRAFGGRLFIGSPLQPRKVDDDGRATDHDAPLVYVHSKVSIFDDRRAIVSSANLNGRSLGWDSEAGIATQTPQEVAALTQRCFSNWLGPNADDACFNLATAQQAWMSHAYNNARLAPEARKGFILPHSTEAAAEFGYNLPGVPDEMV</sequence>
<dbReference type="CDD" id="cd09105">
    <property type="entry name" value="PLDc_vPLD1_2_like_2"/>
    <property type="match status" value="1"/>
</dbReference>
<dbReference type="OrthoDB" id="8828485at2"/>
<organism evidence="10 11">
    <name type="scientific">Ascidiaceihabitans donghaensis</name>
    <dbReference type="NCBI Taxonomy" id="1510460"/>
    <lineage>
        <taxon>Bacteria</taxon>
        <taxon>Pseudomonadati</taxon>
        <taxon>Pseudomonadota</taxon>
        <taxon>Alphaproteobacteria</taxon>
        <taxon>Rhodobacterales</taxon>
        <taxon>Paracoccaceae</taxon>
        <taxon>Ascidiaceihabitans</taxon>
    </lineage>
</organism>
<dbReference type="RefSeq" id="WP_146188172.1">
    <property type="nucleotide sequence ID" value="NZ_OMOR01000001.1"/>
</dbReference>
<comment type="function">
    <text evidence="1">Could be a virulence factor.</text>
</comment>
<evidence type="ECO:0000256" key="2">
    <source>
        <dbReference type="ARBA" id="ARBA00004613"/>
    </source>
</evidence>
<dbReference type="InterPro" id="IPR001736">
    <property type="entry name" value="PLipase_D/transphosphatidylase"/>
</dbReference>
<dbReference type="InterPro" id="IPR025202">
    <property type="entry name" value="PLD-like_dom"/>
</dbReference>
<dbReference type="GO" id="GO:0009395">
    <property type="term" value="P:phospholipid catabolic process"/>
    <property type="evidence" value="ECO:0007669"/>
    <property type="project" value="TreeGrafter"/>
</dbReference>
<evidence type="ECO:0000313" key="10">
    <source>
        <dbReference type="EMBL" id="SPH19571.1"/>
    </source>
</evidence>
<dbReference type="EMBL" id="OMOR01000001">
    <property type="protein sequence ID" value="SPH19571.1"/>
    <property type="molecule type" value="Genomic_DNA"/>
</dbReference>
<evidence type="ECO:0000256" key="6">
    <source>
        <dbReference type="ARBA" id="ARBA00022801"/>
    </source>
</evidence>
<evidence type="ECO:0000259" key="9">
    <source>
        <dbReference type="PROSITE" id="PS50035"/>
    </source>
</evidence>
<keyword evidence="6" id="KW-0378">Hydrolase</keyword>
<evidence type="ECO:0000256" key="8">
    <source>
        <dbReference type="ARBA" id="ARBA00029594"/>
    </source>
</evidence>
<dbReference type="SMART" id="SM00155">
    <property type="entry name" value="PLDc"/>
    <property type="match status" value="2"/>
</dbReference>
<dbReference type="SUPFAM" id="SSF56024">
    <property type="entry name" value="Phospholipase D/nuclease"/>
    <property type="match status" value="2"/>
</dbReference>
<evidence type="ECO:0000256" key="7">
    <source>
        <dbReference type="ARBA" id="ARBA00023098"/>
    </source>
</evidence>
<keyword evidence="5" id="KW-0677">Repeat</keyword>
<evidence type="ECO:0000256" key="1">
    <source>
        <dbReference type="ARBA" id="ARBA00003145"/>
    </source>
</evidence>
<dbReference type="GO" id="GO:0016740">
    <property type="term" value="F:transferase activity"/>
    <property type="evidence" value="ECO:0007669"/>
    <property type="project" value="UniProtKB-KW"/>
</dbReference>
<keyword evidence="4" id="KW-0964">Secreted</keyword>
<dbReference type="Gene3D" id="3.30.870.10">
    <property type="entry name" value="Endonuclease Chain A"/>
    <property type="match status" value="2"/>
</dbReference>
<accession>A0A2R8B956</accession>
<evidence type="ECO:0000313" key="11">
    <source>
        <dbReference type="Proteomes" id="UP000244880"/>
    </source>
</evidence>